<gene>
    <name evidence="7" type="ORF">ElyMa_004168700</name>
</gene>
<dbReference type="PANTHER" id="PTHR46641:SF18">
    <property type="entry name" value="G-PROTEIN COUPLED RECEPTORS FAMILY 1 PROFILE DOMAIN-CONTAINING PROTEIN"/>
    <property type="match status" value="1"/>
</dbReference>
<dbReference type="Gene3D" id="1.20.1070.10">
    <property type="entry name" value="Rhodopsin 7-helix transmembrane proteins"/>
    <property type="match status" value="1"/>
</dbReference>
<keyword evidence="3 5" id="KW-1133">Transmembrane helix</keyword>
<dbReference type="Proteomes" id="UP000762676">
    <property type="component" value="Unassembled WGS sequence"/>
</dbReference>
<feature type="transmembrane region" description="Helical" evidence="5">
    <location>
        <begin position="101"/>
        <end position="129"/>
    </location>
</feature>
<evidence type="ECO:0000256" key="3">
    <source>
        <dbReference type="ARBA" id="ARBA00022989"/>
    </source>
</evidence>
<keyword evidence="8" id="KW-1185">Reference proteome</keyword>
<organism evidence="7 8">
    <name type="scientific">Elysia marginata</name>
    <dbReference type="NCBI Taxonomy" id="1093978"/>
    <lineage>
        <taxon>Eukaryota</taxon>
        <taxon>Metazoa</taxon>
        <taxon>Spiralia</taxon>
        <taxon>Lophotrochozoa</taxon>
        <taxon>Mollusca</taxon>
        <taxon>Gastropoda</taxon>
        <taxon>Heterobranchia</taxon>
        <taxon>Euthyneura</taxon>
        <taxon>Panpulmonata</taxon>
        <taxon>Sacoglossa</taxon>
        <taxon>Placobranchoidea</taxon>
        <taxon>Plakobranchidae</taxon>
        <taxon>Elysia</taxon>
    </lineage>
</organism>
<name>A0AAV4GHN4_9GAST</name>
<dbReference type="PROSITE" id="PS50262">
    <property type="entry name" value="G_PROTEIN_RECEP_F1_2"/>
    <property type="match status" value="1"/>
</dbReference>
<evidence type="ECO:0000259" key="6">
    <source>
        <dbReference type="PROSITE" id="PS50262"/>
    </source>
</evidence>
<feature type="transmembrane region" description="Helical" evidence="5">
    <location>
        <begin position="150"/>
        <end position="167"/>
    </location>
</feature>
<reference evidence="7 8" key="1">
    <citation type="journal article" date="2021" name="Elife">
        <title>Chloroplast acquisition without the gene transfer in kleptoplastic sea slugs, Plakobranchus ocellatus.</title>
        <authorList>
            <person name="Maeda T."/>
            <person name="Takahashi S."/>
            <person name="Yoshida T."/>
            <person name="Shimamura S."/>
            <person name="Takaki Y."/>
            <person name="Nagai Y."/>
            <person name="Toyoda A."/>
            <person name="Suzuki Y."/>
            <person name="Arimoto A."/>
            <person name="Ishii H."/>
            <person name="Satoh N."/>
            <person name="Nishiyama T."/>
            <person name="Hasebe M."/>
            <person name="Maruyama T."/>
            <person name="Minagawa J."/>
            <person name="Obokata J."/>
            <person name="Shigenobu S."/>
        </authorList>
    </citation>
    <scope>NUCLEOTIDE SEQUENCE [LARGE SCALE GENOMIC DNA]</scope>
</reference>
<evidence type="ECO:0000256" key="5">
    <source>
        <dbReference type="SAM" id="Phobius"/>
    </source>
</evidence>
<dbReference type="GO" id="GO:0016020">
    <property type="term" value="C:membrane"/>
    <property type="evidence" value="ECO:0007669"/>
    <property type="project" value="UniProtKB-SubCell"/>
</dbReference>
<dbReference type="EMBL" id="BMAT01008448">
    <property type="protein sequence ID" value="GFR85222.1"/>
    <property type="molecule type" value="Genomic_DNA"/>
</dbReference>
<sequence>MNNSTEHQLPQEKPLFQFFRSAKGVMLWYSINYFANPAVQFVAISSNTVNVLAFLRSGTKDGISIIFLSLSISDLLHNTAWFTERVLVGADLIHKQYPYHWLIWIGFFISRCTQMWYVISVLLTVFAAVQKCSCIALPLVFGHYFTRRRTVVVVVLIFTIVISYHIPGLSLYRWEEYFDKATNRTRLGYGWANRPLGLKLNIATDWINFISVPFISEGVITICVIIMTLKLREAATTRLKMTSGKAVIVDGNSDKENYQNSSETEGGYKNIENDRVDCRNNAEPMPNAHSKSYPVTNAHGVLNPRELRVIRSANLICLIFIIGTLPNLVITVCNLLFRPLFSDIGEQALYFTFKGIQTIIYDSSTAVNSFVYYKFNTKYRKAVNSMFSCFCKEVST</sequence>
<dbReference type="PANTHER" id="PTHR46641">
    <property type="entry name" value="FMRFAMIDE RECEPTOR-RELATED"/>
    <property type="match status" value="1"/>
</dbReference>
<keyword evidence="7" id="KW-0675">Receptor</keyword>
<keyword evidence="4 5" id="KW-0472">Membrane</keyword>
<keyword evidence="2 5" id="KW-0812">Transmembrane</keyword>
<proteinExistence type="predicted"/>
<feature type="domain" description="G-protein coupled receptors family 1 profile" evidence="6">
    <location>
        <begin position="46"/>
        <end position="372"/>
    </location>
</feature>
<evidence type="ECO:0000256" key="4">
    <source>
        <dbReference type="ARBA" id="ARBA00023136"/>
    </source>
</evidence>
<dbReference type="InterPro" id="IPR052954">
    <property type="entry name" value="GPCR-Ligand_Int"/>
</dbReference>
<accession>A0AAV4GHN4</accession>
<feature type="transmembrane region" description="Helical" evidence="5">
    <location>
        <begin position="315"/>
        <end position="337"/>
    </location>
</feature>
<evidence type="ECO:0000256" key="2">
    <source>
        <dbReference type="ARBA" id="ARBA00022692"/>
    </source>
</evidence>
<feature type="transmembrane region" description="Helical" evidence="5">
    <location>
        <begin position="33"/>
        <end position="55"/>
    </location>
</feature>
<dbReference type="SUPFAM" id="SSF81321">
    <property type="entry name" value="Family A G protein-coupled receptor-like"/>
    <property type="match status" value="1"/>
</dbReference>
<comment type="subcellular location">
    <subcellularLocation>
        <location evidence="1">Membrane</location>
    </subcellularLocation>
</comment>
<protein>
    <submittedName>
        <fullName evidence="7">Chemosensory receptor C</fullName>
    </submittedName>
</protein>
<feature type="transmembrane region" description="Helical" evidence="5">
    <location>
        <begin position="206"/>
        <end position="231"/>
    </location>
</feature>
<evidence type="ECO:0000313" key="7">
    <source>
        <dbReference type="EMBL" id="GFR85222.1"/>
    </source>
</evidence>
<evidence type="ECO:0000256" key="1">
    <source>
        <dbReference type="ARBA" id="ARBA00004370"/>
    </source>
</evidence>
<evidence type="ECO:0000313" key="8">
    <source>
        <dbReference type="Proteomes" id="UP000762676"/>
    </source>
</evidence>
<dbReference type="AlphaFoldDB" id="A0AAV4GHN4"/>
<comment type="caution">
    <text evidence="7">The sequence shown here is derived from an EMBL/GenBank/DDBJ whole genome shotgun (WGS) entry which is preliminary data.</text>
</comment>
<dbReference type="InterPro" id="IPR017452">
    <property type="entry name" value="GPCR_Rhodpsn_7TM"/>
</dbReference>